<feature type="domain" description="Acyl-CoA dehydrogenase/oxidase N-terminal" evidence="9">
    <location>
        <begin position="6"/>
        <end position="115"/>
    </location>
</feature>
<comment type="caution">
    <text evidence="10">The sequence shown here is derived from an EMBL/GenBank/DDBJ whole genome shotgun (WGS) entry which is preliminary data.</text>
</comment>
<dbReference type="PANTHER" id="PTHR43831">
    <property type="entry name" value="ISOBUTYRYL-COA DEHYDROGENASE"/>
    <property type="match status" value="1"/>
</dbReference>
<dbReference type="Proteomes" id="UP000466794">
    <property type="component" value="Unassembled WGS sequence"/>
</dbReference>
<comment type="similarity">
    <text evidence="2 6">Belongs to the acyl-CoA dehydrogenase family.</text>
</comment>
<dbReference type="FunFam" id="2.40.110.10:FF:000009">
    <property type="entry name" value="Acyl-CoA dehydrogenase"/>
    <property type="match status" value="1"/>
</dbReference>
<keyword evidence="4 6" id="KW-0274">FAD</keyword>
<dbReference type="InterPro" id="IPR006089">
    <property type="entry name" value="Acyl-CoA_DH_CS"/>
</dbReference>
<dbReference type="Pfam" id="PF02770">
    <property type="entry name" value="Acyl-CoA_dh_M"/>
    <property type="match status" value="1"/>
</dbReference>
<evidence type="ECO:0000259" key="8">
    <source>
        <dbReference type="Pfam" id="PF02770"/>
    </source>
</evidence>
<dbReference type="Gene3D" id="1.10.540.10">
    <property type="entry name" value="Acyl-CoA dehydrogenase/oxidase, N-terminal domain"/>
    <property type="match status" value="1"/>
</dbReference>
<gene>
    <name evidence="10" type="ORF">GPX89_15625</name>
</gene>
<evidence type="ECO:0000256" key="6">
    <source>
        <dbReference type="RuleBase" id="RU362125"/>
    </source>
</evidence>
<dbReference type="InterPro" id="IPR037069">
    <property type="entry name" value="AcylCoA_DH/ox_N_sf"/>
</dbReference>
<evidence type="ECO:0000313" key="11">
    <source>
        <dbReference type="Proteomes" id="UP000466794"/>
    </source>
</evidence>
<dbReference type="SUPFAM" id="SSF56645">
    <property type="entry name" value="Acyl-CoA dehydrogenase NM domain-like"/>
    <property type="match status" value="1"/>
</dbReference>
<proteinExistence type="inferred from homology"/>
<evidence type="ECO:0000256" key="3">
    <source>
        <dbReference type="ARBA" id="ARBA00022630"/>
    </source>
</evidence>
<dbReference type="AlphaFoldDB" id="A0A7K1UWV3"/>
<evidence type="ECO:0000259" key="7">
    <source>
        <dbReference type="Pfam" id="PF00441"/>
    </source>
</evidence>
<dbReference type="InterPro" id="IPR046373">
    <property type="entry name" value="Acyl-CoA_Oxase/DH_mid-dom_sf"/>
</dbReference>
<dbReference type="Pfam" id="PF02771">
    <property type="entry name" value="Acyl-CoA_dh_N"/>
    <property type="match status" value="1"/>
</dbReference>
<dbReference type="InterPro" id="IPR052547">
    <property type="entry name" value="Mito_Isobutyryl-CoADH"/>
</dbReference>
<feature type="domain" description="Acyl-CoA dehydrogenase/oxidase C-terminal" evidence="7">
    <location>
        <begin position="226"/>
        <end position="375"/>
    </location>
</feature>
<dbReference type="FunFam" id="1.20.140.10:FF:000001">
    <property type="entry name" value="Acyl-CoA dehydrogenase"/>
    <property type="match status" value="1"/>
</dbReference>
<name>A0A7K1UWV3_9NOCA</name>
<accession>A0A7K1UWV3</accession>
<organism evidence="10 11">
    <name type="scientific">Nocardia terrae</name>
    <dbReference type="NCBI Taxonomy" id="2675851"/>
    <lineage>
        <taxon>Bacteria</taxon>
        <taxon>Bacillati</taxon>
        <taxon>Actinomycetota</taxon>
        <taxon>Actinomycetes</taxon>
        <taxon>Mycobacteriales</taxon>
        <taxon>Nocardiaceae</taxon>
        <taxon>Nocardia</taxon>
    </lineage>
</organism>
<dbReference type="PANTHER" id="PTHR43831:SF1">
    <property type="entry name" value="ISOBUTYRYL-COA DEHYDROGENASE, MITOCHONDRIAL"/>
    <property type="match status" value="1"/>
</dbReference>
<evidence type="ECO:0000259" key="9">
    <source>
        <dbReference type="Pfam" id="PF02771"/>
    </source>
</evidence>
<dbReference type="Gene3D" id="1.20.140.10">
    <property type="entry name" value="Butyryl-CoA Dehydrogenase, subunit A, domain 3"/>
    <property type="match status" value="1"/>
</dbReference>
<dbReference type="SUPFAM" id="SSF47203">
    <property type="entry name" value="Acyl-CoA dehydrogenase C-terminal domain-like"/>
    <property type="match status" value="1"/>
</dbReference>
<feature type="domain" description="Acyl-CoA oxidase/dehydrogenase middle" evidence="8">
    <location>
        <begin position="121"/>
        <end position="213"/>
    </location>
</feature>
<dbReference type="InterPro" id="IPR009075">
    <property type="entry name" value="AcylCo_DH/oxidase_C"/>
</dbReference>
<dbReference type="InterPro" id="IPR013786">
    <property type="entry name" value="AcylCoA_DH/ox_N"/>
</dbReference>
<evidence type="ECO:0000256" key="4">
    <source>
        <dbReference type="ARBA" id="ARBA00022827"/>
    </source>
</evidence>
<dbReference type="PROSITE" id="PS00073">
    <property type="entry name" value="ACYL_COA_DH_2"/>
    <property type="match status" value="1"/>
</dbReference>
<dbReference type="InterPro" id="IPR009100">
    <property type="entry name" value="AcylCoA_DH/oxidase_NM_dom_sf"/>
</dbReference>
<dbReference type="InterPro" id="IPR006091">
    <property type="entry name" value="Acyl-CoA_Oxase/DH_mid-dom"/>
</dbReference>
<dbReference type="InterPro" id="IPR036250">
    <property type="entry name" value="AcylCo_DH-like_C"/>
</dbReference>
<dbReference type="GO" id="GO:0050660">
    <property type="term" value="F:flavin adenine dinucleotide binding"/>
    <property type="evidence" value="ECO:0007669"/>
    <property type="project" value="InterPro"/>
</dbReference>
<dbReference type="RefSeq" id="WP_157388330.1">
    <property type="nucleotide sequence ID" value="NZ_WRPP01000003.1"/>
</dbReference>
<evidence type="ECO:0000313" key="10">
    <source>
        <dbReference type="EMBL" id="MVU78669.1"/>
    </source>
</evidence>
<reference evidence="10 11" key="1">
    <citation type="submission" date="2019-12" db="EMBL/GenBank/DDBJ databases">
        <title>Nocardia sp. nov. ET3-3 isolated from soil.</title>
        <authorList>
            <person name="Kanchanasin P."/>
            <person name="Tanasupawat S."/>
            <person name="Yuki M."/>
            <person name="Kudo T."/>
        </authorList>
    </citation>
    <scope>NUCLEOTIDE SEQUENCE [LARGE SCALE GENOMIC DNA]</scope>
    <source>
        <strain evidence="10 11">ET3-3</strain>
    </source>
</reference>
<dbReference type="PIRSF" id="PIRSF016578">
    <property type="entry name" value="HsaA"/>
    <property type="match status" value="1"/>
</dbReference>
<protein>
    <submittedName>
        <fullName evidence="10">Acyl-CoA dehydrogenase</fullName>
    </submittedName>
</protein>
<keyword evidence="5 6" id="KW-0560">Oxidoreductase</keyword>
<dbReference type="EMBL" id="WRPP01000003">
    <property type="protein sequence ID" value="MVU78669.1"/>
    <property type="molecule type" value="Genomic_DNA"/>
</dbReference>
<comment type="cofactor">
    <cofactor evidence="1 6">
        <name>FAD</name>
        <dbReference type="ChEBI" id="CHEBI:57692"/>
    </cofactor>
</comment>
<evidence type="ECO:0000256" key="2">
    <source>
        <dbReference type="ARBA" id="ARBA00009347"/>
    </source>
</evidence>
<evidence type="ECO:0000256" key="5">
    <source>
        <dbReference type="ARBA" id="ARBA00023002"/>
    </source>
</evidence>
<keyword evidence="3 6" id="KW-0285">Flavoprotein</keyword>
<sequence>MFVLDEDEKAIVETARSFADELLAPNALEWDERKHFPVDVLRKAGSLGLGGIYVREDVGGSELRRLDAVRIFEQLATGCPAVAAYISIHNMATWMIDTYGDETQRNRWLPGLTSMDLLASYALTEPGVGSDAAALSTKAVRDGDDYLLTGVKQFISGAGSSDVYVIMARTGNEGARGISAFIVPADTPGLSFGANERKMGWNAQPTRQVILDQARVPAANLLGAEGNGFRIAMNGLNGGRLNIAACSMGGAQAALDRTVTYMAQRKAFGSRLLDNTALQFELADMRTSLEAARTLLWRAAAALDADAPDKVELCAMAKRFATDAGFEVANKALQLHGGYGYLAEYGIEKIVRDLRVHQILEGTNEIMRVVVARSVVGAA</sequence>
<dbReference type="GO" id="GO:0003995">
    <property type="term" value="F:acyl-CoA dehydrogenase activity"/>
    <property type="evidence" value="ECO:0007669"/>
    <property type="project" value="InterPro"/>
</dbReference>
<dbReference type="Pfam" id="PF00441">
    <property type="entry name" value="Acyl-CoA_dh_1"/>
    <property type="match status" value="1"/>
</dbReference>
<evidence type="ECO:0000256" key="1">
    <source>
        <dbReference type="ARBA" id="ARBA00001974"/>
    </source>
</evidence>
<keyword evidence="11" id="KW-1185">Reference proteome</keyword>
<dbReference type="Gene3D" id="2.40.110.10">
    <property type="entry name" value="Butyryl-CoA Dehydrogenase, subunit A, domain 2"/>
    <property type="match status" value="1"/>
</dbReference>